<dbReference type="Gene3D" id="3.40.140.10">
    <property type="entry name" value="Cytidine Deaminase, domain 2"/>
    <property type="match status" value="1"/>
</dbReference>
<dbReference type="Proteomes" id="UP000001449">
    <property type="component" value="Chromosome 6"/>
</dbReference>
<dbReference type="InterPro" id="IPR016192">
    <property type="entry name" value="APOBEC/CMP_deaminase_Zn-bd"/>
</dbReference>
<dbReference type="eggNOG" id="KOG1018">
    <property type="taxonomic scope" value="Eukaryota"/>
</dbReference>
<sequence length="171" mass="19092">MELALQEAQNAWDKGEVPIGAVIVRELLSNATAGSTVMNNLHATRSFQILSRAHNLVETNIDASSHAELLALRQGSTKMQNWRFPPNSTLYTTLEPCPMCLASIQAFRIDNIVYGANDNRLGAVNTHMDLMSVATHPYHEVKSVIGGVRKEECGDILVQFFRERRKSKKKQ</sequence>
<dbReference type="Pfam" id="PF00383">
    <property type="entry name" value="dCMP_cyt_deam_1"/>
    <property type="match status" value="1"/>
</dbReference>
<evidence type="ECO:0000313" key="4">
    <source>
        <dbReference type="EMBL" id="EED91257.1"/>
    </source>
</evidence>
<accession>B8C694</accession>
<dbReference type="SUPFAM" id="SSF53927">
    <property type="entry name" value="Cytidine deaminase-like"/>
    <property type="match status" value="1"/>
</dbReference>
<dbReference type="PANTHER" id="PTHR11079">
    <property type="entry name" value="CYTOSINE DEAMINASE FAMILY MEMBER"/>
    <property type="match status" value="1"/>
</dbReference>
<name>B8C694_THAPS</name>
<keyword evidence="1" id="KW-0479">Metal-binding</keyword>
<dbReference type="PANTHER" id="PTHR11079:SF179">
    <property type="entry name" value="TRNA(ADENINE(34)) DEAMINASE, CHLOROPLASTIC"/>
    <property type="match status" value="1"/>
</dbReference>
<dbReference type="CDD" id="cd01285">
    <property type="entry name" value="nucleoside_deaminase"/>
    <property type="match status" value="1"/>
</dbReference>
<dbReference type="RefSeq" id="XP_002291150.1">
    <property type="nucleotide sequence ID" value="XM_002291114.1"/>
</dbReference>
<dbReference type="InterPro" id="IPR002125">
    <property type="entry name" value="CMP_dCMP_dom"/>
</dbReference>
<dbReference type="GO" id="GO:0008251">
    <property type="term" value="F:tRNA-specific adenosine deaminase activity"/>
    <property type="evidence" value="ECO:0000318"/>
    <property type="project" value="GO_Central"/>
</dbReference>
<dbReference type="GO" id="GO:0002100">
    <property type="term" value="P:tRNA wobble adenosine to inosine editing"/>
    <property type="evidence" value="ECO:0000318"/>
    <property type="project" value="GO_Central"/>
</dbReference>
<dbReference type="HOGENOM" id="CLU_025810_3_2_1"/>
<proteinExistence type="predicted"/>
<dbReference type="InterPro" id="IPR016193">
    <property type="entry name" value="Cytidine_deaminase-like"/>
</dbReference>
<dbReference type="OMA" id="VCENECK"/>
<feature type="non-terminal residue" evidence="4">
    <location>
        <position position="171"/>
    </location>
</feature>
<evidence type="ECO:0000256" key="2">
    <source>
        <dbReference type="ARBA" id="ARBA00022833"/>
    </source>
</evidence>
<dbReference type="PaxDb" id="35128-Thaps34714"/>
<dbReference type="GO" id="GO:0008270">
    <property type="term" value="F:zinc ion binding"/>
    <property type="evidence" value="ECO:0007669"/>
    <property type="project" value="InterPro"/>
</dbReference>
<dbReference type="AlphaFoldDB" id="B8C694"/>
<organism evidence="4 5">
    <name type="scientific">Thalassiosira pseudonana</name>
    <name type="common">Marine diatom</name>
    <name type="synonym">Cyclotella nana</name>
    <dbReference type="NCBI Taxonomy" id="35128"/>
    <lineage>
        <taxon>Eukaryota</taxon>
        <taxon>Sar</taxon>
        <taxon>Stramenopiles</taxon>
        <taxon>Ochrophyta</taxon>
        <taxon>Bacillariophyta</taxon>
        <taxon>Coscinodiscophyceae</taxon>
        <taxon>Thalassiosirophycidae</taxon>
        <taxon>Thalassiosirales</taxon>
        <taxon>Thalassiosiraceae</taxon>
        <taxon>Thalassiosira</taxon>
    </lineage>
</organism>
<evidence type="ECO:0000256" key="1">
    <source>
        <dbReference type="ARBA" id="ARBA00022723"/>
    </source>
</evidence>
<dbReference type="InParanoid" id="B8C694"/>
<protein>
    <recommendedName>
        <fullName evidence="3">CMP/dCMP-type deaminase domain-containing protein</fullName>
    </recommendedName>
</protein>
<reference evidence="4 5" key="2">
    <citation type="journal article" date="2008" name="Nature">
        <title>The Phaeodactylum genome reveals the evolutionary history of diatom genomes.</title>
        <authorList>
            <person name="Bowler C."/>
            <person name="Allen A.E."/>
            <person name="Badger J.H."/>
            <person name="Grimwood J."/>
            <person name="Jabbari K."/>
            <person name="Kuo A."/>
            <person name="Maheswari U."/>
            <person name="Martens C."/>
            <person name="Maumus F."/>
            <person name="Otillar R.P."/>
            <person name="Rayko E."/>
            <person name="Salamov A."/>
            <person name="Vandepoele K."/>
            <person name="Beszteri B."/>
            <person name="Gruber A."/>
            <person name="Heijde M."/>
            <person name="Katinka M."/>
            <person name="Mock T."/>
            <person name="Valentin K."/>
            <person name="Verret F."/>
            <person name="Berges J.A."/>
            <person name="Brownlee C."/>
            <person name="Cadoret J.P."/>
            <person name="Chiovitti A."/>
            <person name="Choi C.J."/>
            <person name="Coesel S."/>
            <person name="De Martino A."/>
            <person name="Detter J.C."/>
            <person name="Durkin C."/>
            <person name="Falciatore A."/>
            <person name="Fournet J."/>
            <person name="Haruta M."/>
            <person name="Huysman M.J."/>
            <person name="Jenkins B.D."/>
            <person name="Jiroutova K."/>
            <person name="Jorgensen R.E."/>
            <person name="Joubert Y."/>
            <person name="Kaplan A."/>
            <person name="Kroger N."/>
            <person name="Kroth P.G."/>
            <person name="La Roche J."/>
            <person name="Lindquist E."/>
            <person name="Lommer M."/>
            <person name="Martin-Jezequel V."/>
            <person name="Lopez P.J."/>
            <person name="Lucas S."/>
            <person name="Mangogna M."/>
            <person name="McGinnis K."/>
            <person name="Medlin L.K."/>
            <person name="Montsant A."/>
            <person name="Oudot-Le Secq M.P."/>
            <person name="Napoli C."/>
            <person name="Obornik M."/>
            <person name="Parker M.S."/>
            <person name="Petit J.L."/>
            <person name="Porcel B.M."/>
            <person name="Poulsen N."/>
            <person name="Robison M."/>
            <person name="Rychlewski L."/>
            <person name="Rynearson T.A."/>
            <person name="Schmutz J."/>
            <person name="Shapiro H."/>
            <person name="Siaut M."/>
            <person name="Stanley M."/>
            <person name="Sussman M.R."/>
            <person name="Taylor A.R."/>
            <person name="Vardi A."/>
            <person name="von Dassow P."/>
            <person name="Vyverman W."/>
            <person name="Willis A."/>
            <person name="Wyrwicz L.S."/>
            <person name="Rokhsar D.S."/>
            <person name="Weissenbach J."/>
            <person name="Armbrust E.V."/>
            <person name="Green B.R."/>
            <person name="Van de Peer Y."/>
            <person name="Grigoriev I.V."/>
        </authorList>
    </citation>
    <scope>NUCLEOTIDE SEQUENCE [LARGE SCALE GENOMIC DNA]</scope>
    <source>
        <strain evidence="4 5">CCMP1335</strain>
    </source>
</reference>
<reference evidence="4 5" key="1">
    <citation type="journal article" date="2004" name="Science">
        <title>The genome of the diatom Thalassiosira pseudonana: ecology, evolution, and metabolism.</title>
        <authorList>
            <person name="Armbrust E.V."/>
            <person name="Berges J.A."/>
            <person name="Bowler C."/>
            <person name="Green B.R."/>
            <person name="Martinez D."/>
            <person name="Putnam N.H."/>
            <person name="Zhou S."/>
            <person name="Allen A.E."/>
            <person name="Apt K.E."/>
            <person name="Bechner M."/>
            <person name="Brzezinski M.A."/>
            <person name="Chaal B.K."/>
            <person name="Chiovitti A."/>
            <person name="Davis A.K."/>
            <person name="Demarest M.S."/>
            <person name="Detter J.C."/>
            <person name="Glavina T."/>
            <person name="Goodstein D."/>
            <person name="Hadi M.Z."/>
            <person name="Hellsten U."/>
            <person name="Hildebrand M."/>
            <person name="Jenkins B.D."/>
            <person name="Jurka J."/>
            <person name="Kapitonov V.V."/>
            <person name="Kroger N."/>
            <person name="Lau W.W."/>
            <person name="Lane T.W."/>
            <person name="Larimer F.W."/>
            <person name="Lippmeier J.C."/>
            <person name="Lucas S."/>
            <person name="Medina M."/>
            <person name="Montsant A."/>
            <person name="Obornik M."/>
            <person name="Parker M.S."/>
            <person name="Palenik B."/>
            <person name="Pazour G.J."/>
            <person name="Richardson P.M."/>
            <person name="Rynearson T.A."/>
            <person name="Saito M.A."/>
            <person name="Schwartz D.C."/>
            <person name="Thamatrakoln K."/>
            <person name="Valentin K."/>
            <person name="Vardi A."/>
            <person name="Wilkerson F.P."/>
            <person name="Rokhsar D.S."/>
        </authorList>
    </citation>
    <scope>NUCLEOTIDE SEQUENCE [LARGE SCALE GENOMIC DNA]</scope>
    <source>
        <strain evidence="4 5">CCMP1335</strain>
    </source>
</reference>
<dbReference type="STRING" id="35128.B8C694"/>
<evidence type="ECO:0000313" key="5">
    <source>
        <dbReference type="Proteomes" id="UP000001449"/>
    </source>
</evidence>
<dbReference type="EMBL" id="CM000643">
    <property type="protein sequence ID" value="EED91257.1"/>
    <property type="molecule type" value="Genomic_DNA"/>
</dbReference>
<dbReference type="GeneID" id="7453279"/>
<dbReference type="KEGG" id="tps:THAPSDRAFT_34714"/>
<gene>
    <name evidence="4" type="ORF">THAPSDRAFT_34714</name>
</gene>
<evidence type="ECO:0000259" key="3">
    <source>
        <dbReference type="PROSITE" id="PS51747"/>
    </source>
</evidence>
<feature type="domain" description="CMP/dCMP-type deaminase" evidence="3">
    <location>
        <begin position="1"/>
        <end position="125"/>
    </location>
</feature>
<dbReference type="PROSITE" id="PS51747">
    <property type="entry name" value="CYT_DCMP_DEAMINASES_2"/>
    <property type="match status" value="1"/>
</dbReference>
<keyword evidence="2" id="KW-0862">Zinc</keyword>
<keyword evidence="5" id="KW-1185">Reference proteome</keyword>
<dbReference type="GO" id="GO:0052717">
    <property type="term" value="F:tRNA-specific adenosine-34 deaminase activity"/>
    <property type="evidence" value="ECO:0007669"/>
    <property type="project" value="UniProtKB-EC"/>
</dbReference>
<dbReference type="PROSITE" id="PS00903">
    <property type="entry name" value="CYT_DCMP_DEAMINASES_1"/>
    <property type="match status" value="1"/>
</dbReference>